<comment type="caution">
    <text evidence="3">The sequence shown here is derived from an EMBL/GenBank/DDBJ whole genome shotgun (WGS) entry which is preliminary data.</text>
</comment>
<dbReference type="Pfam" id="PF05235">
    <property type="entry name" value="CHAD"/>
    <property type="match status" value="1"/>
</dbReference>
<accession>A0AAW5HYT3</accession>
<reference evidence="3 4" key="1">
    <citation type="submission" date="2021-01" db="EMBL/GenBank/DDBJ databases">
        <title>Identification and Characterization of Corynebacterium sp.</title>
        <authorList>
            <person name="Luo Q."/>
            <person name="Qu P."/>
            <person name="Chen Q."/>
        </authorList>
    </citation>
    <scope>NUCLEOTIDE SEQUENCE [LARGE SCALE GENOMIC DNA]</scope>
    <source>
        <strain evidence="3 4">MC-18</strain>
    </source>
</reference>
<dbReference type="SMART" id="SM00880">
    <property type="entry name" value="CHAD"/>
    <property type="match status" value="1"/>
</dbReference>
<keyword evidence="4" id="KW-1185">Reference proteome</keyword>
<dbReference type="PROSITE" id="PS51707">
    <property type="entry name" value="CYTH"/>
    <property type="match status" value="1"/>
</dbReference>
<proteinExistence type="predicted"/>
<dbReference type="SMART" id="SM01118">
    <property type="entry name" value="CYTH"/>
    <property type="match status" value="1"/>
</dbReference>
<evidence type="ECO:0000259" key="1">
    <source>
        <dbReference type="PROSITE" id="PS51707"/>
    </source>
</evidence>
<gene>
    <name evidence="3" type="ORF">JMN37_10510</name>
</gene>
<evidence type="ECO:0000313" key="4">
    <source>
        <dbReference type="Proteomes" id="UP001205920"/>
    </source>
</evidence>
<sequence length="516" mass="57642">MAAPHEYVEIEIKLAVDDSTAVPDMRQLPGVSALASTSHQQLSAIYYDTADLRLTREKITLRRRTGGPDDGWHMKIPAGQGRTELRCPLQDPHTVPQELVDAVRAIVRHHPLQPIAQVDNHRVETILADEEGQPVAEFCDDHVSARSLLPGGSHTTWREWELELTEQVAGTNAGASLLRQAERYLLSSGARPSSSPSKLTSALGDSLAKAPLPPHLTEAHLPADSPLHSLLTSVRTLRDTIVHGDRAVRADQWDSVHQQRVAIRELRSILRTFDGLVQGDAFSKIEKELKHVAGVLGVARDAEVVHARWLQLLDTDDSGCMDDAAAAHLREDMHSVYKLAHRNIVNMCNSDAYLNLLDAIDELIANPPQVREGIKDNDEALARHVRKAYKKLMKRHAKVDDRYHDTSLPRAKREAYVHDVRKAAKRLRYAAAATGDPKFKRLIKACKRLQSMLGDFQDCATSREELLVLAKLARQRDEDVFAYGMCFQRELRDGEKALRGYFGAIREVKKAAQKAL</sequence>
<dbReference type="InterPro" id="IPR007899">
    <property type="entry name" value="CHAD_dom"/>
</dbReference>
<evidence type="ECO:0000259" key="2">
    <source>
        <dbReference type="PROSITE" id="PS51708"/>
    </source>
</evidence>
<feature type="domain" description="CYTH" evidence="1">
    <location>
        <begin position="7"/>
        <end position="206"/>
    </location>
</feature>
<dbReference type="Gene3D" id="2.40.320.10">
    <property type="entry name" value="Hypothetical Protein Pfu-838710-001"/>
    <property type="match status" value="1"/>
</dbReference>
<dbReference type="InterPro" id="IPR023577">
    <property type="entry name" value="CYTH_domain"/>
</dbReference>
<dbReference type="Gene3D" id="1.40.20.10">
    <property type="entry name" value="CHAD domain"/>
    <property type="match status" value="1"/>
</dbReference>
<dbReference type="Pfam" id="PF01928">
    <property type="entry name" value="CYTH"/>
    <property type="match status" value="1"/>
</dbReference>
<dbReference type="CDD" id="cd07374">
    <property type="entry name" value="CYTH-like_Pase"/>
    <property type="match status" value="1"/>
</dbReference>
<evidence type="ECO:0000313" key="3">
    <source>
        <dbReference type="EMBL" id="MCO6395393.1"/>
    </source>
</evidence>
<organism evidence="3 4">
    <name type="scientific">Corynebacterium lipophilum</name>
    <dbReference type="NCBI Taxonomy" id="2804918"/>
    <lineage>
        <taxon>Bacteria</taxon>
        <taxon>Bacillati</taxon>
        <taxon>Actinomycetota</taxon>
        <taxon>Actinomycetes</taxon>
        <taxon>Mycobacteriales</taxon>
        <taxon>Corynebacteriaceae</taxon>
        <taxon>Corynebacterium</taxon>
    </lineage>
</organism>
<protein>
    <submittedName>
        <fullName evidence="3">CHAD domain-containing protein</fullName>
    </submittedName>
</protein>
<dbReference type="PANTHER" id="PTHR39339:SF1">
    <property type="entry name" value="CHAD DOMAIN-CONTAINING PROTEIN"/>
    <property type="match status" value="1"/>
</dbReference>
<dbReference type="AlphaFoldDB" id="A0AAW5HYT3"/>
<name>A0AAW5HYT3_9CORY</name>
<dbReference type="PANTHER" id="PTHR39339">
    <property type="entry name" value="SLR1444 PROTEIN"/>
    <property type="match status" value="1"/>
</dbReference>
<dbReference type="InterPro" id="IPR033469">
    <property type="entry name" value="CYTH-like_dom_sf"/>
</dbReference>
<feature type="domain" description="CHAD" evidence="2">
    <location>
        <begin position="220"/>
        <end position="510"/>
    </location>
</feature>
<dbReference type="PROSITE" id="PS51708">
    <property type="entry name" value="CHAD"/>
    <property type="match status" value="1"/>
</dbReference>
<dbReference type="EMBL" id="JAEUWV010000025">
    <property type="protein sequence ID" value="MCO6395393.1"/>
    <property type="molecule type" value="Genomic_DNA"/>
</dbReference>
<dbReference type="InterPro" id="IPR038186">
    <property type="entry name" value="CHAD_dom_sf"/>
</dbReference>
<dbReference type="Proteomes" id="UP001205920">
    <property type="component" value="Unassembled WGS sequence"/>
</dbReference>
<dbReference type="SUPFAM" id="SSF55154">
    <property type="entry name" value="CYTH-like phosphatases"/>
    <property type="match status" value="1"/>
</dbReference>
<dbReference type="RefSeq" id="WP_252932134.1">
    <property type="nucleotide sequence ID" value="NZ_JAEUWV010000025.1"/>
</dbReference>